<dbReference type="InterPro" id="IPR009057">
    <property type="entry name" value="Homeodomain-like_sf"/>
</dbReference>
<feature type="DNA-binding region" description="H-T-H motif" evidence="2">
    <location>
        <begin position="34"/>
        <end position="53"/>
    </location>
</feature>
<dbReference type="Gene3D" id="1.10.10.60">
    <property type="entry name" value="Homeodomain-like"/>
    <property type="match status" value="1"/>
</dbReference>
<accession>A0A3M0CKQ6</accession>
<proteinExistence type="predicted"/>
<keyword evidence="1 2" id="KW-0238">DNA-binding</keyword>
<dbReference type="InterPro" id="IPR039536">
    <property type="entry name" value="TetR_C_Proteobacteria"/>
</dbReference>
<dbReference type="AlphaFoldDB" id="A0A3M0CKQ6"/>
<dbReference type="PRINTS" id="PR00455">
    <property type="entry name" value="HTHTETR"/>
</dbReference>
<dbReference type="PANTHER" id="PTHR30055">
    <property type="entry name" value="HTH-TYPE TRANSCRIPTIONAL REGULATOR RUTR"/>
    <property type="match status" value="1"/>
</dbReference>
<dbReference type="InParanoid" id="A0A3M0CKQ6"/>
<dbReference type="InterPro" id="IPR036271">
    <property type="entry name" value="Tet_transcr_reg_TetR-rel_C_sf"/>
</dbReference>
<dbReference type="InterPro" id="IPR050109">
    <property type="entry name" value="HTH-type_TetR-like_transc_reg"/>
</dbReference>
<comment type="caution">
    <text evidence="4">The sequence shown here is derived from an EMBL/GenBank/DDBJ whole genome shotgun (WGS) entry which is preliminary data.</text>
</comment>
<dbReference type="Proteomes" id="UP000271227">
    <property type="component" value="Unassembled WGS sequence"/>
</dbReference>
<sequence length="202" mass="22728">MPLKTDSSDKAPPPERIIAAGRRLFFRDGFEKVSTDRLAREAAVSKATLYKYFGDMAGVLRAVVETESITFAKGVPTNPTSLKELRTCLTHYGTNLLTFLNDPEIIQFAQVMMEEARAHPDIAHDFYSVSYQRSHNVITGMFGLGLKGGFFRSALTAEELAEQLIGMWEGLRFTRAQLNLTEIPFEDPADWSRKCVDTMLRL</sequence>
<dbReference type="SUPFAM" id="SSF48498">
    <property type="entry name" value="Tetracyclin repressor-like, C-terminal domain"/>
    <property type="match status" value="1"/>
</dbReference>
<evidence type="ECO:0000259" key="3">
    <source>
        <dbReference type="PROSITE" id="PS50977"/>
    </source>
</evidence>
<dbReference type="Gene3D" id="1.10.357.10">
    <property type="entry name" value="Tetracycline Repressor, domain 2"/>
    <property type="match status" value="1"/>
</dbReference>
<protein>
    <submittedName>
        <fullName evidence="4">TetR family transcriptional regulator</fullName>
    </submittedName>
</protein>
<dbReference type="PANTHER" id="PTHR30055:SF146">
    <property type="entry name" value="HTH-TYPE TRANSCRIPTIONAL DUAL REGULATOR CECR"/>
    <property type="match status" value="1"/>
</dbReference>
<dbReference type="InterPro" id="IPR023772">
    <property type="entry name" value="DNA-bd_HTH_TetR-type_CS"/>
</dbReference>
<dbReference type="EMBL" id="REFR01000011">
    <property type="protein sequence ID" value="RMB07649.1"/>
    <property type="molecule type" value="Genomic_DNA"/>
</dbReference>
<dbReference type="OrthoDB" id="5292901at2"/>
<dbReference type="GO" id="GO:0000976">
    <property type="term" value="F:transcription cis-regulatory region binding"/>
    <property type="evidence" value="ECO:0007669"/>
    <property type="project" value="TreeGrafter"/>
</dbReference>
<organism evidence="4 5">
    <name type="scientific">Eilatimonas milleporae</name>
    <dbReference type="NCBI Taxonomy" id="911205"/>
    <lineage>
        <taxon>Bacteria</taxon>
        <taxon>Pseudomonadati</taxon>
        <taxon>Pseudomonadota</taxon>
        <taxon>Alphaproteobacteria</taxon>
        <taxon>Kordiimonadales</taxon>
        <taxon>Kordiimonadaceae</taxon>
        <taxon>Eilatimonas</taxon>
    </lineage>
</organism>
<keyword evidence="5" id="KW-1185">Reference proteome</keyword>
<evidence type="ECO:0000256" key="2">
    <source>
        <dbReference type="PROSITE-ProRule" id="PRU00335"/>
    </source>
</evidence>
<dbReference type="PROSITE" id="PS50977">
    <property type="entry name" value="HTH_TETR_2"/>
    <property type="match status" value="1"/>
</dbReference>
<dbReference type="Pfam" id="PF00440">
    <property type="entry name" value="TetR_N"/>
    <property type="match status" value="1"/>
</dbReference>
<name>A0A3M0CKQ6_9PROT</name>
<dbReference type="SUPFAM" id="SSF46689">
    <property type="entry name" value="Homeodomain-like"/>
    <property type="match status" value="1"/>
</dbReference>
<reference evidence="4 5" key="1">
    <citation type="submission" date="2018-10" db="EMBL/GenBank/DDBJ databases">
        <title>Genomic Encyclopedia of Archaeal and Bacterial Type Strains, Phase II (KMG-II): from individual species to whole genera.</title>
        <authorList>
            <person name="Goeker M."/>
        </authorList>
    </citation>
    <scope>NUCLEOTIDE SEQUENCE [LARGE SCALE GENOMIC DNA]</scope>
    <source>
        <strain evidence="4 5">DSM 25217</strain>
    </source>
</reference>
<evidence type="ECO:0000313" key="5">
    <source>
        <dbReference type="Proteomes" id="UP000271227"/>
    </source>
</evidence>
<dbReference type="GO" id="GO:0003700">
    <property type="term" value="F:DNA-binding transcription factor activity"/>
    <property type="evidence" value="ECO:0007669"/>
    <property type="project" value="TreeGrafter"/>
</dbReference>
<dbReference type="RefSeq" id="WP_121938449.1">
    <property type="nucleotide sequence ID" value="NZ_REFR01000011.1"/>
</dbReference>
<evidence type="ECO:0000313" key="4">
    <source>
        <dbReference type="EMBL" id="RMB07649.1"/>
    </source>
</evidence>
<feature type="domain" description="HTH tetR-type" evidence="3">
    <location>
        <begin position="11"/>
        <end position="71"/>
    </location>
</feature>
<dbReference type="InterPro" id="IPR001647">
    <property type="entry name" value="HTH_TetR"/>
</dbReference>
<dbReference type="PROSITE" id="PS01081">
    <property type="entry name" value="HTH_TETR_1"/>
    <property type="match status" value="1"/>
</dbReference>
<gene>
    <name evidence="4" type="ORF">BXY39_1735</name>
</gene>
<evidence type="ECO:0000256" key="1">
    <source>
        <dbReference type="ARBA" id="ARBA00023125"/>
    </source>
</evidence>
<dbReference type="Pfam" id="PF14246">
    <property type="entry name" value="TetR_C_7"/>
    <property type="match status" value="1"/>
</dbReference>